<dbReference type="Gene3D" id="3.90.226.10">
    <property type="entry name" value="2-enoyl-CoA Hydratase, Chain A, domain 1"/>
    <property type="match status" value="1"/>
</dbReference>
<protein>
    <submittedName>
        <fullName evidence="5">Uncharacterized protein</fullName>
    </submittedName>
</protein>
<dbReference type="PANTHER" id="PTHR37049:SF4">
    <property type="entry name" value="RHODANESE DOMAIN-CONTAINING PROTEIN"/>
    <property type="match status" value="1"/>
</dbReference>
<evidence type="ECO:0000256" key="2">
    <source>
        <dbReference type="SAM" id="SignalP"/>
    </source>
</evidence>
<dbReference type="GO" id="GO:0006508">
    <property type="term" value="P:proteolysis"/>
    <property type="evidence" value="ECO:0007669"/>
    <property type="project" value="InterPro"/>
</dbReference>
<accession>A0A2J5HF88</accession>
<evidence type="ECO:0000259" key="4">
    <source>
        <dbReference type="Pfam" id="PF23658"/>
    </source>
</evidence>
<dbReference type="InterPro" id="IPR056186">
    <property type="entry name" value="PDZ_CPAF-rel"/>
</dbReference>
<dbReference type="Pfam" id="PF03572">
    <property type="entry name" value="Peptidase_S41"/>
    <property type="match status" value="1"/>
</dbReference>
<proteinExistence type="predicted"/>
<dbReference type="AlphaFoldDB" id="A0A2J5HF88"/>
<dbReference type="EMBL" id="KZ559645">
    <property type="protein sequence ID" value="PLN75540.1"/>
    <property type="molecule type" value="Genomic_DNA"/>
</dbReference>
<dbReference type="OrthoDB" id="27214at2759"/>
<feature type="compositionally biased region" description="Low complexity" evidence="1">
    <location>
        <begin position="293"/>
        <end position="326"/>
    </location>
</feature>
<evidence type="ECO:0000313" key="6">
    <source>
        <dbReference type="Proteomes" id="UP000235023"/>
    </source>
</evidence>
<dbReference type="Pfam" id="PF23658">
    <property type="entry name" value="PDZ_CPAF_rel"/>
    <property type="match status" value="1"/>
</dbReference>
<keyword evidence="2" id="KW-0732">Signal</keyword>
<reference evidence="6" key="1">
    <citation type="submission" date="2017-12" db="EMBL/GenBank/DDBJ databases">
        <authorList>
            <consortium name="DOE Joint Genome Institute"/>
            <person name="Mondo S.J."/>
            <person name="Kjaerbolling I."/>
            <person name="Vesth T.C."/>
            <person name="Frisvad J.C."/>
            <person name="Nybo J.L."/>
            <person name="Theobald S."/>
            <person name="Kuo A."/>
            <person name="Bowyer P."/>
            <person name="Matsuda Y."/>
            <person name="Lyhne E.K."/>
            <person name="Kogle M.E."/>
            <person name="Clum A."/>
            <person name="Lipzen A."/>
            <person name="Salamov A."/>
            <person name="Ngan C.Y."/>
            <person name="Daum C."/>
            <person name="Chiniquy J."/>
            <person name="Barry K."/>
            <person name="LaButti K."/>
            <person name="Haridas S."/>
            <person name="Simmons B.A."/>
            <person name="Magnuson J.K."/>
            <person name="Mortensen U.H."/>
            <person name="Larsen T.O."/>
            <person name="Grigoriev I.V."/>
            <person name="Baker S.E."/>
            <person name="Andersen M.R."/>
            <person name="Nordberg H.P."/>
            <person name="Cantor M.N."/>
            <person name="Hua S.X."/>
        </authorList>
    </citation>
    <scope>NUCLEOTIDE SEQUENCE [LARGE SCALE GENOMIC DNA]</scope>
    <source>
        <strain evidence="6">IBT 19404</strain>
    </source>
</reference>
<feature type="domain" description="Tail specific protease" evidence="3">
    <location>
        <begin position="353"/>
        <end position="551"/>
    </location>
</feature>
<gene>
    <name evidence="5" type="ORF">BDW42DRAFT_180493</name>
</gene>
<dbReference type="InterPro" id="IPR052766">
    <property type="entry name" value="S41A_metabolite_peptidase"/>
</dbReference>
<name>A0A2J5HF88_9EURO</name>
<feature type="chain" id="PRO_5014427931" evidence="2">
    <location>
        <begin position="20"/>
        <end position="684"/>
    </location>
</feature>
<evidence type="ECO:0000256" key="1">
    <source>
        <dbReference type="SAM" id="MobiDB-lite"/>
    </source>
</evidence>
<evidence type="ECO:0000313" key="5">
    <source>
        <dbReference type="EMBL" id="PLN75540.1"/>
    </source>
</evidence>
<feature type="signal peptide" evidence="2">
    <location>
        <begin position="1"/>
        <end position="19"/>
    </location>
</feature>
<dbReference type="PANTHER" id="PTHR37049">
    <property type="entry name" value="PEPTIDASE S41 FAMILY PROTEIN"/>
    <property type="match status" value="1"/>
</dbReference>
<dbReference type="SUPFAM" id="SSF52096">
    <property type="entry name" value="ClpP/crotonase"/>
    <property type="match status" value="1"/>
</dbReference>
<dbReference type="InterPro" id="IPR029045">
    <property type="entry name" value="ClpP/crotonase-like_dom_sf"/>
</dbReference>
<feature type="region of interest" description="Disordered" evidence="1">
    <location>
        <begin position="293"/>
        <end position="333"/>
    </location>
</feature>
<feature type="domain" description="CPAF-like PDZ" evidence="4">
    <location>
        <begin position="154"/>
        <end position="274"/>
    </location>
</feature>
<evidence type="ECO:0000259" key="3">
    <source>
        <dbReference type="Pfam" id="PF03572"/>
    </source>
</evidence>
<dbReference type="Proteomes" id="UP000235023">
    <property type="component" value="Unassembled WGS sequence"/>
</dbReference>
<dbReference type="GO" id="GO:0008236">
    <property type="term" value="F:serine-type peptidase activity"/>
    <property type="evidence" value="ECO:0007669"/>
    <property type="project" value="InterPro"/>
</dbReference>
<organism evidence="5 6">
    <name type="scientific">Aspergillus taichungensis</name>
    <dbReference type="NCBI Taxonomy" id="482145"/>
    <lineage>
        <taxon>Eukaryota</taxon>
        <taxon>Fungi</taxon>
        <taxon>Dikarya</taxon>
        <taxon>Ascomycota</taxon>
        <taxon>Pezizomycotina</taxon>
        <taxon>Eurotiomycetes</taxon>
        <taxon>Eurotiomycetidae</taxon>
        <taxon>Eurotiales</taxon>
        <taxon>Aspergillaceae</taxon>
        <taxon>Aspergillus</taxon>
        <taxon>Aspergillus subgen. Circumdati</taxon>
    </lineage>
</organism>
<keyword evidence="6" id="KW-1185">Reference proteome</keyword>
<sequence>MFTKSSLLLALTGGALVAAAPQGFQSTNSPCAQVSKQYAKAVKSNDPEPKVPGALAHECLLSMPFESKKAVAFVDDLRKYLQWQSTVDVMENPPTTYPGPPVDLWGGLDYIQQQARAGDFTSQYEFDNAIMEHFNSAKEGHLSIYPCSAGVFMFQVDQQLVSVSSDGFELPEVYTLNDAQVLQEKPNAVSPVVKINGADVNKHLNDVADKMRYQDPDARYNDLFHSFARYTGITAGGFATNDDGAWPGANEFILAHANGTTTKAKVNAIVGSDFNYADGKAFYEAMCLPQSPSSSAAASQTPTSTPTSTLTSTPTPSSTSAAGQPPTNYPKAAVRDHNNLLSGYLLDEPDLKDVAVLRVPTFMVKKKEKKTSIVTSLANKFISKAVKADKKKIVIDMTANPGGDLEYATGLFKAFFPNKTPYLSTRMRAHDALYLAEKVIYSLPKDSLIYAQASMGGFGSFTKPDQSGDLTLKQFYGPHNILGSNMTSASSLDLDVLSTKQNPIQGYGGIELAHDKPPFAPEDILILTDGACSSACPMFTQMMENEGVKTIAFGGRPQYGPMQAMGGTRGTHAGESLMIKTVMSLALQHAKTHAGVLSADEIKTLEALSPAKTSPLNMQSMRVNLRDGFHRSDKESEMPLQFVYQPAHCRLFYTIENIFHPETTWSAAVRAMWGGGDCVAGSRQ</sequence>
<dbReference type="InterPro" id="IPR005151">
    <property type="entry name" value="Tail-specific_protease"/>
</dbReference>